<dbReference type="Gene3D" id="3.90.220.20">
    <property type="entry name" value="DNA methylase specificity domains"/>
    <property type="match status" value="2"/>
</dbReference>
<dbReference type="InterPro" id="IPR044946">
    <property type="entry name" value="Restrct_endonuc_typeI_TRD_sf"/>
</dbReference>
<evidence type="ECO:0000256" key="2">
    <source>
        <dbReference type="ARBA" id="ARBA00023125"/>
    </source>
</evidence>
<name>A0A7K3PQK5_9ACTN</name>
<keyword evidence="2" id="KW-0238">DNA-binding</keyword>
<evidence type="ECO:0008006" key="5">
    <source>
        <dbReference type="Google" id="ProtNLM"/>
    </source>
</evidence>
<evidence type="ECO:0000256" key="1">
    <source>
        <dbReference type="ARBA" id="ARBA00022747"/>
    </source>
</evidence>
<dbReference type="PANTHER" id="PTHR43140:SF1">
    <property type="entry name" value="TYPE I RESTRICTION ENZYME ECOKI SPECIFICITY SUBUNIT"/>
    <property type="match status" value="1"/>
</dbReference>
<gene>
    <name evidence="3" type="ORF">G3I32_25975</name>
</gene>
<sequence>MSEWVSTRLGDVTSQVQELVKVASGTEYPLLGVKWYAEGPFLREVVTSETSKATRFYRVQPGQFIYNRLFAWKGSFGLVGEDLAGSYVSNEFPLFDCDRTRLLPEFLSLHFGQRSVWSYVARVSTGTTASRNRWKESQFNDYEIALPSTAEQRRIVDVMAAVDAQVNALGAEKRRAASLLALVRNAYPEGTECALSSVVSSIQGGKSVQASDEKPQFGEPAVLKLSAIQLGSFVASEAKRLDDLTGYTDAHRVEEGDLLITRASGSFDRVGYATIARNVAPQTYLPDLIWRIQTKPEVCSTTFLAHLLCSPSVRSMITSSARGTASMRKINKALLGSLRLPIPSSEEQSKYVRQCDAVASEVEALDLELADLRAFRSALLASLLNQEIEIPEAYDALLEEVS</sequence>
<dbReference type="InterPro" id="IPR051212">
    <property type="entry name" value="Type-I_RE_S_subunit"/>
</dbReference>
<reference evidence="3 4" key="1">
    <citation type="submission" date="2020-01" db="EMBL/GenBank/DDBJ databases">
        <title>Insect and environment-associated Actinomycetes.</title>
        <authorList>
            <person name="Currrie C."/>
            <person name="Chevrette M."/>
            <person name="Carlson C."/>
            <person name="Stubbendieck R."/>
            <person name="Wendt-Pienkowski E."/>
        </authorList>
    </citation>
    <scope>NUCLEOTIDE SEQUENCE [LARGE SCALE GENOMIC DNA]</scope>
    <source>
        <strain evidence="3 4">SID14163</strain>
    </source>
</reference>
<dbReference type="AlphaFoldDB" id="A0A7K3PQK5"/>
<evidence type="ECO:0000313" key="3">
    <source>
        <dbReference type="EMBL" id="NEB12240.1"/>
    </source>
</evidence>
<dbReference type="Proteomes" id="UP000470446">
    <property type="component" value="Unassembled WGS sequence"/>
</dbReference>
<comment type="caution">
    <text evidence="3">The sequence shown here is derived from an EMBL/GenBank/DDBJ whole genome shotgun (WGS) entry which is preliminary data.</text>
</comment>
<organism evidence="3 4">
    <name type="scientific">Streptomyces coelicoflavus</name>
    <dbReference type="NCBI Taxonomy" id="285562"/>
    <lineage>
        <taxon>Bacteria</taxon>
        <taxon>Bacillati</taxon>
        <taxon>Actinomycetota</taxon>
        <taxon>Actinomycetes</taxon>
        <taxon>Kitasatosporales</taxon>
        <taxon>Streptomycetaceae</taxon>
        <taxon>Streptomyces</taxon>
    </lineage>
</organism>
<dbReference type="PANTHER" id="PTHR43140">
    <property type="entry name" value="TYPE-1 RESTRICTION ENZYME ECOKI SPECIFICITY PROTEIN"/>
    <property type="match status" value="1"/>
</dbReference>
<dbReference type="RefSeq" id="WP_164247186.1">
    <property type="nucleotide sequence ID" value="NZ_JAAGMA010000703.1"/>
</dbReference>
<protein>
    <recommendedName>
        <fullName evidence="5">Restriction endonuclease subunit S</fullName>
    </recommendedName>
</protein>
<accession>A0A7K3PQK5</accession>
<dbReference type="GO" id="GO:0003677">
    <property type="term" value="F:DNA binding"/>
    <property type="evidence" value="ECO:0007669"/>
    <property type="project" value="UniProtKB-KW"/>
</dbReference>
<dbReference type="SUPFAM" id="SSF116734">
    <property type="entry name" value="DNA methylase specificity domain"/>
    <property type="match status" value="2"/>
</dbReference>
<keyword evidence="1" id="KW-0680">Restriction system</keyword>
<dbReference type="EMBL" id="JAAGMA010000703">
    <property type="protein sequence ID" value="NEB12240.1"/>
    <property type="molecule type" value="Genomic_DNA"/>
</dbReference>
<proteinExistence type="predicted"/>
<dbReference type="GO" id="GO:0009307">
    <property type="term" value="P:DNA restriction-modification system"/>
    <property type="evidence" value="ECO:0007669"/>
    <property type="project" value="UniProtKB-KW"/>
</dbReference>
<evidence type="ECO:0000313" key="4">
    <source>
        <dbReference type="Proteomes" id="UP000470446"/>
    </source>
</evidence>